<dbReference type="RefSeq" id="XP_016765913.1">
    <property type="nucleotide sequence ID" value="XM_016903831.1"/>
</dbReference>
<evidence type="ECO:0000313" key="2">
    <source>
        <dbReference type="EMBL" id="EMF17792.1"/>
    </source>
</evidence>
<feature type="compositionally biased region" description="Low complexity" evidence="1">
    <location>
        <begin position="106"/>
        <end position="120"/>
    </location>
</feature>
<proteinExistence type="predicted"/>
<gene>
    <name evidence="2" type="ORF">SEPMUDRAFT_146737</name>
</gene>
<keyword evidence="3" id="KW-1185">Reference proteome</keyword>
<dbReference type="eggNOG" id="ENOG502RGAZ">
    <property type="taxonomic scope" value="Eukaryota"/>
</dbReference>
<dbReference type="HOGENOM" id="CLU_1361167_0_0_1"/>
<reference evidence="2 3" key="1">
    <citation type="journal article" date="2012" name="PLoS Pathog.">
        <title>Diverse lifestyles and strategies of plant pathogenesis encoded in the genomes of eighteen Dothideomycetes fungi.</title>
        <authorList>
            <person name="Ohm R.A."/>
            <person name="Feau N."/>
            <person name="Henrissat B."/>
            <person name="Schoch C.L."/>
            <person name="Horwitz B.A."/>
            <person name="Barry K.W."/>
            <person name="Condon B.J."/>
            <person name="Copeland A.C."/>
            <person name="Dhillon B."/>
            <person name="Glaser F."/>
            <person name="Hesse C.N."/>
            <person name="Kosti I."/>
            <person name="LaButti K."/>
            <person name="Lindquist E.A."/>
            <person name="Lucas S."/>
            <person name="Salamov A.A."/>
            <person name="Bradshaw R.E."/>
            <person name="Ciuffetti L."/>
            <person name="Hamelin R.C."/>
            <person name="Kema G.H.J."/>
            <person name="Lawrence C."/>
            <person name="Scott J.A."/>
            <person name="Spatafora J.W."/>
            <person name="Turgeon B.G."/>
            <person name="de Wit P.J.G.M."/>
            <person name="Zhong S."/>
            <person name="Goodwin S.B."/>
            <person name="Grigoriev I.V."/>
        </authorList>
    </citation>
    <scope>NUCLEOTIDE SEQUENCE [LARGE SCALE GENOMIC DNA]</scope>
    <source>
        <strain evidence="2 3">SO2202</strain>
    </source>
</reference>
<feature type="region of interest" description="Disordered" evidence="1">
    <location>
        <begin position="106"/>
        <end position="137"/>
    </location>
</feature>
<dbReference type="EMBL" id="KB456260">
    <property type="protein sequence ID" value="EMF17792.1"/>
    <property type="molecule type" value="Genomic_DNA"/>
</dbReference>
<dbReference type="AlphaFoldDB" id="N1QMZ4"/>
<sequence>MLLDYEIPGLSIQKGDPVDKGQWIEITMNARAAREIVPWACSRRTRRDSMALALSRMRSMSVTPSVYSAGAPEGVRTAQALKVKYDELHIMQPPLLGIQAYMIDPDGSDASSMGSSTGSDSDNDDNDPDDSQTPAPCAKISCDAGINLEFVAEATLALLPERGGDPDDDDRQIVFKAIVSFCEPAQSLRKRGTTRSVILLE</sequence>
<evidence type="ECO:0000256" key="1">
    <source>
        <dbReference type="SAM" id="MobiDB-lite"/>
    </source>
</evidence>
<accession>N1QMZ4</accession>
<dbReference type="GeneID" id="27900968"/>
<dbReference type="OrthoDB" id="3641288at2759"/>
<dbReference type="STRING" id="692275.N1QMZ4"/>
<evidence type="ECO:0000313" key="3">
    <source>
        <dbReference type="Proteomes" id="UP000016931"/>
    </source>
</evidence>
<protein>
    <submittedName>
        <fullName evidence="2">Uncharacterized protein</fullName>
    </submittedName>
</protein>
<dbReference type="Proteomes" id="UP000016931">
    <property type="component" value="Unassembled WGS sequence"/>
</dbReference>
<feature type="compositionally biased region" description="Acidic residues" evidence="1">
    <location>
        <begin position="121"/>
        <end position="130"/>
    </location>
</feature>
<organism evidence="2 3">
    <name type="scientific">Sphaerulina musiva (strain SO2202)</name>
    <name type="common">Poplar stem canker fungus</name>
    <name type="synonym">Septoria musiva</name>
    <dbReference type="NCBI Taxonomy" id="692275"/>
    <lineage>
        <taxon>Eukaryota</taxon>
        <taxon>Fungi</taxon>
        <taxon>Dikarya</taxon>
        <taxon>Ascomycota</taxon>
        <taxon>Pezizomycotina</taxon>
        <taxon>Dothideomycetes</taxon>
        <taxon>Dothideomycetidae</taxon>
        <taxon>Mycosphaerellales</taxon>
        <taxon>Mycosphaerellaceae</taxon>
        <taxon>Sphaerulina</taxon>
    </lineage>
</organism>
<name>N1QMZ4_SPHMS</name>